<keyword evidence="2" id="KW-1133">Transmembrane helix</keyword>
<evidence type="ECO:0000256" key="2">
    <source>
        <dbReference type="SAM" id="Phobius"/>
    </source>
</evidence>
<sequence length="286" mass="32518">MSFPVSSLGLRLLRRPIPISFSIRSCCSAYNTAFKPIPTRPSTLLRLARTYASKHSKRASPKTATQSAPPQGRYFSLEENLARTGHETVLYQSGSRMLVYIYYTLSVAAGTWAGLDFYEHVIAQPDAPQWTRVVSSLGAGMGIMICAYAFWVPSRMVHRIVAIPRANTTPPSVNLQIQARSIIPFRKRLITTTPKTTYFLEAFHKPLPNDEKWKFTGYLGPIKWIGWAVVVGSKRLLRALRLEEFAKMKVGESGVIYRIDRKGWAWERDRKGLDILLKQETKTYKF</sequence>
<comment type="caution">
    <text evidence="3">The sequence shown here is derived from an EMBL/GenBank/DDBJ whole genome shotgun (WGS) entry which is preliminary data.</text>
</comment>
<evidence type="ECO:0000313" key="3">
    <source>
        <dbReference type="EMBL" id="KAK6544260.1"/>
    </source>
</evidence>
<accession>A0AAV9XR04</accession>
<evidence type="ECO:0000313" key="4">
    <source>
        <dbReference type="Proteomes" id="UP001365542"/>
    </source>
</evidence>
<keyword evidence="2" id="KW-0812">Transmembrane</keyword>
<gene>
    <name evidence="3" type="ORF">TWF694_000962</name>
</gene>
<protein>
    <submittedName>
        <fullName evidence="3">Uncharacterized protein</fullName>
    </submittedName>
</protein>
<keyword evidence="4" id="KW-1185">Reference proteome</keyword>
<keyword evidence="2" id="KW-0472">Membrane</keyword>
<dbReference type="AlphaFoldDB" id="A0AAV9XR04"/>
<name>A0AAV9XR04_9PEZI</name>
<dbReference type="EMBL" id="JAVHJO010000001">
    <property type="protein sequence ID" value="KAK6544260.1"/>
    <property type="molecule type" value="Genomic_DNA"/>
</dbReference>
<reference evidence="3 4" key="1">
    <citation type="submission" date="2019-10" db="EMBL/GenBank/DDBJ databases">
        <authorList>
            <person name="Palmer J.M."/>
        </authorList>
    </citation>
    <scope>NUCLEOTIDE SEQUENCE [LARGE SCALE GENOMIC DNA]</scope>
    <source>
        <strain evidence="3 4">TWF694</strain>
    </source>
</reference>
<organism evidence="3 4">
    <name type="scientific">Orbilia ellipsospora</name>
    <dbReference type="NCBI Taxonomy" id="2528407"/>
    <lineage>
        <taxon>Eukaryota</taxon>
        <taxon>Fungi</taxon>
        <taxon>Dikarya</taxon>
        <taxon>Ascomycota</taxon>
        <taxon>Pezizomycotina</taxon>
        <taxon>Orbiliomycetes</taxon>
        <taxon>Orbiliales</taxon>
        <taxon>Orbiliaceae</taxon>
        <taxon>Orbilia</taxon>
    </lineage>
</organism>
<dbReference type="Proteomes" id="UP001365542">
    <property type="component" value="Unassembled WGS sequence"/>
</dbReference>
<evidence type="ECO:0000256" key="1">
    <source>
        <dbReference type="SAM" id="MobiDB-lite"/>
    </source>
</evidence>
<feature type="transmembrane region" description="Helical" evidence="2">
    <location>
        <begin position="100"/>
        <end position="118"/>
    </location>
</feature>
<feature type="transmembrane region" description="Helical" evidence="2">
    <location>
        <begin position="130"/>
        <end position="151"/>
    </location>
</feature>
<feature type="region of interest" description="Disordered" evidence="1">
    <location>
        <begin position="52"/>
        <end position="71"/>
    </location>
</feature>
<proteinExistence type="predicted"/>